<dbReference type="EMBL" id="BNJK01000001">
    <property type="protein sequence ID" value="GHO92581.1"/>
    <property type="molecule type" value="Genomic_DNA"/>
</dbReference>
<proteinExistence type="predicted"/>
<dbReference type="InterPro" id="IPR013747">
    <property type="entry name" value="ACP_syn_III_C"/>
</dbReference>
<dbReference type="InterPro" id="IPR016039">
    <property type="entry name" value="Thiolase-like"/>
</dbReference>
<name>A0A8J3ILW6_9CHLR</name>
<dbReference type="AlphaFoldDB" id="A0A8J3ILW6"/>
<keyword evidence="6" id="KW-1185">Reference proteome</keyword>
<comment type="caution">
    <text evidence="5">The sequence shown here is derived from an EMBL/GenBank/DDBJ whole genome shotgun (WGS) entry which is preliminary data.</text>
</comment>
<evidence type="ECO:0000313" key="5">
    <source>
        <dbReference type="EMBL" id="GHO92581.1"/>
    </source>
</evidence>
<dbReference type="InterPro" id="IPR013751">
    <property type="entry name" value="ACP_syn_III_N"/>
</dbReference>
<protein>
    <submittedName>
        <fullName evidence="5">3-oxoacyl-[acyl-carrier-protein] synthase 3 protein 1</fullName>
    </submittedName>
</protein>
<evidence type="ECO:0000259" key="4">
    <source>
        <dbReference type="Pfam" id="PF08545"/>
    </source>
</evidence>
<evidence type="ECO:0000313" key="6">
    <source>
        <dbReference type="Proteomes" id="UP000597444"/>
    </source>
</evidence>
<evidence type="ECO:0000259" key="3">
    <source>
        <dbReference type="Pfam" id="PF08541"/>
    </source>
</evidence>
<evidence type="ECO:0000256" key="2">
    <source>
        <dbReference type="ARBA" id="ARBA00023315"/>
    </source>
</evidence>
<gene>
    <name evidence="5" type="primary">fabH1</name>
    <name evidence="5" type="ORF">KSF_026290</name>
</gene>
<dbReference type="PANTHER" id="PTHR34069">
    <property type="entry name" value="3-OXOACYL-[ACYL-CARRIER-PROTEIN] SYNTHASE 3"/>
    <property type="match status" value="1"/>
</dbReference>
<keyword evidence="2" id="KW-0012">Acyltransferase</keyword>
<keyword evidence="1" id="KW-0808">Transferase</keyword>
<dbReference type="GO" id="GO:0044550">
    <property type="term" value="P:secondary metabolite biosynthetic process"/>
    <property type="evidence" value="ECO:0007669"/>
    <property type="project" value="TreeGrafter"/>
</dbReference>
<organism evidence="5 6">
    <name type="scientific">Reticulibacter mediterranei</name>
    <dbReference type="NCBI Taxonomy" id="2778369"/>
    <lineage>
        <taxon>Bacteria</taxon>
        <taxon>Bacillati</taxon>
        <taxon>Chloroflexota</taxon>
        <taxon>Ktedonobacteria</taxon>
        <taxon>Ktedonobacterales</taxon>
        <taxon>Reticulibacteraceae</taxon>
        <taxon>Reticulibacter</taxon>
    </lineage>
</organism>
<dbReference type="Gene3D" id="3.40.47.10">
    <property type="match status" value="2"/>
</dbReference>
<sequence length="335" mass="37322">MNYRTVGILGAGYSVPPHVRTNDDPIFAQLKRTRNTQGIVEQDLFTGLKERRYLREDEHLETLMIEAAKQALAQAHVPASAIERLYGYATVSPYLTPNALYTVHKGLQLPQHALVVPINSEFSNFLLSVIQAWEAILAGHCTYALVVCGANWTQYMDYTQGHSISIGDGAGAVVLGPGHSFIPLDYATQTLSEQYGAMTMSVRSTMLNGRHYIPVDTHNLPVPTYEITQEEGIHSFMTAGMEGPPALVQRLLHKHGLTGQDIALISHQASRLMLDYWTQCIQPREYLETLEQFGNMTLATYPVNLAYYFQHVTAKYLVIVAVGVGFHQAALLFKR</sequence>
<dbReference type="GO" id="GO:0006633">
    <property type="term" value="P:fatty acid biosynthetic process"/>
    <property type="evidence" value="ECO:0007669"/>
    <property type="project" value="InterPro"/>
</dbReference>
<dbReference type="PANTHER" id="PTHR34069:SF3">
    <property type="entry name" value="ACYL-COA:ACYL-COA ALKYLTRANSFERASE"/>
    <property type="match status" value="1"/>
</dbReference>
<dbReference type="SUPFAM" id="SSF53901">
    <property type="entry name" value="Thiolase-like"/>
    <property type="match status" value="1"/>
</dbReference>
<evidence type="ECO:0000256" key="1">
    <source>
        <dbReference type="ARBA" id="ARBA00022679"/>
    </source>
</evidence>
<dbReference type="Pfam" id="PF08545">
    <property type="entry name" value="ACP_syn_III"/>
    <property type="match status" value="1"/>
</dbReference>
<feature type="domain" description="Beta-ketoacyl-[acyl-carrier-protein] synthase III N-terminal" evidence="4">
    <location>
        <begin position="119"/>
        <end position="179"/>
    </location>
</feature>
<accession>A0A8J3ILW6</accession>
<dbReference type="Proteomes" id="UP000597444">
    <property type="component" value="Unassembled WGS sequence"/>
</dbReference>
<reference evidence="5" key="1">
    <citation type="submission" date="2020-10" db="EMBL/GenBank/DDBJ databases">
        <title>Taxonomic study of unclassified bacteria belonging to the class Ktedonobacteria.</title>
        <authorList>
            <person name="Yabe S."/>
            <person name="Wang C.M."/>
            <person name="Zheng Y."/>
            <person name="Sakai Y."/>
            <person name="Cavaletti L."/>
            <person name="Monciardini P."/>
            <person name="Donadio S."/>
        </authorList>
    </citation>
    <scope>NUCLEOTIDE SEQUENCE</scope>
    <source>
        <strain evidence="5">ID150040</strain>
    </source>
</reference>
<dbReference type="GO" id="GO:0004315">
    <property type="term" value="F:3-oxoacyl-[acyl-carrier-protein] synthase activity"/>
    <property type="evidence" value="ECO:0007669"/>
    <property type="project" value="InterPro"/>
</dbReference>
<dbReference type="Pfam" id="PF08541">
    <property type="entry name" value="ACP_syn_III_C"/>
    <property type="match status" value="1"/>
</dbReference>
<feature type="domain" description="Beta-ketoacyl-[acyl-carrier-protein] synthase III C-terminal" evidence="3">
    <location>
        <begin position="252"/>
        <end position="334"/>
    </location>
</feature>